<evidence type="ECO:0000256" key="6">
    <source>
        <dbReference type="ARBA" id="ARBA00022771"/>
    </source>
</evidence>
<name>A0A9P4VNR7_9PEZI</name>
<evidence type="ECO:0000256" key="4">
    <source>
        <dbReference type="ARBA" id="ARBA00022723"/>
    </source>
</evidence>
<keyword evidence="6" id="KW-0863">Zinc-finger</keyword>
<keyword evidence="7" id="KW-0833">Ubl conjugation pathway</keyword>
<dbReference type="OrthoDB" id="9977870at2759"/>
<dbReference type="InterPro" id="IPR044066">
    <property type="entry name" value="TRIAD_supradom"/>
</dbReference>
<proteinExistence type="predicted"/>
<dbReference type="InterPro" id="IPR002867">
    <property type="entry name" value="IBR_dom"/>
</dbReference>
<evidence type="ECO:0000256" key="7">
    <source>
        <dbReference type="ARBA" id="ARBA00022786"/>
    </source>
</evidence>
<dbReference type="PROSITE" id="PS51873">
    <property type="entry name" value="TRIAD"/>
    <property type="match status" value="1"/>
</dbReference>
<dbReference type="Pfam" id="PF01485">
    <property type="entry name" value="IBR"/>
    <property type="match status" value="2"/>
</dbReference>
<dbReference type="AlphaFoldDB" id="A0A9P4VNR7"/>
<reference evidence="10" key="1">
    <citation type="journal article" date="2020" name="Stud. Mycol.">
        <title>101 Dothideomycetes genomes: a test case for predicting lifestyles and emergence of pathogens.</title>
        <authorList>
            <person name="Haridas S."/>
            <person name="Albert R."/>
            <person name="Binder M."/>
            <person name="Bloem J."/>
            <person name="Labutti K."/>
            <person name="Salamov A."/>
            <person name="Andreopoulos B."/>
            <person name="Baker S."/>
            <person name="Barry K."/>
            <person name="Bills G."/>
            <person name="Bluhm B."/>
            <person name="Cannon C."/>
            <person name="Castanera R."/>
            <person name="Culley D."/>
            <person name="Daum C."/>
            <person name="Ezra D."/>
            <person name="Gonzalez J."/>
            <person name="Henrissat B."/>
            <person name="Kuo A."/>
            <person name="Liang C."/>
            <person name="Lipzen A."/>
            <person name="Lutzoni F."/>
            <person name="Magnuson J."/>
            <person name="Mondo S."/>
            <person name="Nolan M."/>
            <person name="Ohm R."/>
            <person name="Pangilinan J."/>
            <person name="Park H.-J."/>
            <person name="Ramirez L."/>
            <person name="Alfaro M."/>
            <person name="Sun H."/>
            <person name="Tritt A."/>
            <person name="Yoshinaga Y."/>
            <person name="Zwiers L.-H."/>
            <person name="Turgeon B."/>
            <person name="Goodwin S."/>
            <person name="Spatafora J."/>
            <person name="Crous P."/>
            <person name="Grigoriev I."/>
        </authorList>
    </citation>
    <scope>NUCLEOTIDE SEQUENCE</scope>
    <source>
        <strain evidence="10">CBS 101060</strain>
    </source>
</reference>
<evidence type="ECO:0000313" key="10">
    <source>
        <dbReference type="EMBL" id="KAF2836535.1"/>
    </source>
</evidence>
<evidence type="ECO:0000256" key="5">
    <source>
        <dbReference type="ARBA" id="ARBA00022737"/>
    </source>
</evidence>
<protein>
    <recommendedName>
        <fullName evidence="2">RBR-type E3 ubiquitin transferase</fullName>
        <ecNumber evidence="2">2.3.2.31</ecNumber>
    </recommendedName>
</protein>
<keyword evidence="11" id="KW-1185">Reference proteome</keyword>
<keyword evidence="3" id="KW-0808">Transferase</keyword>
<dbReference type="SUPFAM" id="SSF57850">
    <property type="entry name" value="RING/U-box"/>
    <property type="match status" value="1"/>
</dbReference>
<comment type="caution">
    <text evidence="10">The sequence shown here is derived from an EMBL/GenBank/DDBJ whole genome shotgun (WGS) entry which is preliminary data.</text>
</comment>
<evidence type="ECO:0000256" key="3">
    <source>
        <dbReference type="ARBA" id="ARBA00022679"/>
    </source>
</evidence>
<keyword evidence="8" id="KW-0862">Zinc</keyword>
<dbReference type="GO" id="GO:0008270">
    <property type="term" value="F:zinc ion binding"/>
    <property type="evidence" value="ECO:0007669"/>
    <property type="project" value="UniProtKB-KW"/>
</dbReference>
<dbReference type="InterPro" id="IPR031127">
    <property type="entry name" value="E3_UB_ligase_RBR"/>
</dbReference>
<comment type="catalytic activity">
    <reaction evidence="1">
        <text>[E2 ubiquitin-conjugating enzyme]-S-ubiquitinyl-L-cysteine + [acceptor protein]-L-lysine = [E2 ubiquitin-conjugating enzyme]-L-cysteine + [acceptor protein]-N(6)-ubiquitinyl-L-lysine.</text>
        <dbReference type="EC" id="2.3.2.31"/>
    </reaction>
</comment>
<feature type="domain" description="RING-type" evidence="9">
    <location>
        <begin position="19"/>
        <end position="206"/>
    </location>
</feature>
<sequence length="206" mass="23458">MNSDQGPSRRDICKGKAKEETSCVACLDQLPPADLVALRCHPNPHYYCSVCITVLFQKSLANRAQPPPRCCRRDIEIDEVRHLLSADIVKAYEDKTIEYSTPNPTYCFRRECSHFIRPDRIRLGVGVCSACKVKTCTNCKQEEHNGPCLENQETKAVMRYATKRGWKRCYNCRNLVELSQGCNHMECICGAEFCYKCGSPWNNCSC</sequence>
<dbReference type="PANTHER" id="PTHR11685">
    <property type="entry name" value="RBR FAMILY RING FINGER AND IBR DOMAIN-CONTAINING"/>
    <property type="match status" value="1"/>
</dbReference>
<dbReference type="GO" id="GO:0016567">
    <property type="term" value="P:protein ubiquitination"/>
    <property type="evidence" value="ECO:0007669"/>
    <property type="project" value="InterPro"/>
</dbReference>
<gene>
    <name evidence="10" type="ORF">M501DRAFT_979778</name>
</gene>
<dbReference type="GO" id="GO:0061630">
    <property type="term" value="F:ubiquitin protein ligase activity"/>
    <property type="evidence" value="ECO:0007669"/>
    <property type="project" value="UniProtKB-EC"/>
</dbReference>
<dbReference type="Proteomes" id="UP000799429">
    <property type="component" value="Unassembled WGS sequence"/>
</dbReference>
<accession>A0A9P4VNR7</accession>
<dbReference type="SMART" id="SM00647">
    <property type="entry name" value="IBR"/>
    <property type="match status" value="2"/>
</dbReference>
<evidence type="ECO:0000256" key="8">
    <source>
        <dbReference type="ARBA" id="ARBA00022833"/>
    </source>
</evidence>
<dbReference type="Gene3D" id="1.20.120.1750">
    <property type="match status" value="1"/>
</dbReference>
<evidence type="ECO:0000256" key="1">
    <source>
        <dbReference type="ARBA" id="ARBA00001798"/>
    </source>
</evidence>
<keyword evidence="5" id="KW-0677">Repeat</keyword>
<organism evidence="10 11">
    <name type="scientific">Patellaria atrata CBS 101060</name>
    <dbReference type="NCBI Taxonomy" id="1346257"/>
    <lineage>
        <taxon>Eukaryota</taxon>
        <taxon>Fungi</taxon>
        <taxon>Dikarya</taxon>
        <taxon>Ascomycota</taxon>
        <taxon>Pezizomycotina</taxon>
        <taxon>Dothideomycetes</taxon>
        <taxon>Dothideomycetes incertae sedis</taxon>
        <taxon>Patellariales</taxon>
        <taxon>Patellariaceae</taxon>
        <taxon>Patellaria</taxon>
    </lineage>
</organism>
<evidence type="ECO:0000313" key="11">
    <source>
        <dbReference type="Proteomes" id="UP000799429"/>
    </source>
</evidence>
<dbReference type="EMBL" id="MU006103">
    <property type="protein sequence ID" value="KAF2836535.1"/>
    <property type="molecule type" value="Genomic_DNA"/>
</dbReference>
<evidence type="ECO:0000256" key="2">
    <source>
        <dbReference type="ARBA" id="ARBA00012251"/>
    </source>
</evidence>
<evidence type="ECO:0000259" key="9">
    <source>
        <dbReference type="PROSITE" id="PS51873"/>
    </source>
</evidence>
<dbReference type="EC" id="2.3.2.31" evidence="2"/>
<dbReference type="CDD" id="cd22584">
    <property type="entry name" value="Rcat_RBR_unk"/>
    <property type="match status" value="1"/>
</dbReference>
<feature type="non-terminal residue" evidence="10">
    <location>
        <position position="206"/>
    </location>
</feature>
<keyword evidence="4" id="KW-0479">Metal-binding</keyword>